<evidence type="ECO:0000256" key="1">
    <source>
        <dbReference type="ARBA" id="ARBA00004141"/>
    </source>
</evidence>
<accession>A0A1A8ZGI5</accession>
<feature type="region of interest" description="Disordered" evidence="7">
    <location>
        <begin position="1"/>
        <end position="25"/>
    </location>
</feature>
<gene>
    <name evidence="9" type="ORF">GA0070621_1655</name>
</gene>
<keyword evidence="10" id="KW-1185">Reference proteome</keyword>
<keyword evidence="4 6" id="KW-0472">Membrane</keyword>
<dbReference type="PIRSF" id="PIRSF006648">
    <property type="entry name" value="DrrB"/>
    <property type="match status" value="1"/>
</dbReference>
<reference evidence="9 10" key="1">
    <citation type="submission" date="2016-06" db="EMBL/GenBank/DDBJ databases">
        <authorList>
            <person name="Kjaerup R.B."/>
            <person name="Dalgaard T.S."/>
            <person name="Juul-Madsen H.R."/>
        </authorList>
    </citation>
    <scope>NUCLEOTIDE SEQUENCE [LARGE SCALE GENOMIC DNA]</scope>
    <source>
        <strain evidence="9 10">DSM 45248</strain>
    </source>
</reference>
<sequence length="284" mass="30253">MSPEADAPHGASAEPRQPPPAGPLWRPGPLRFVEDTAAIVDLEIRKLRHDPLELLTRAVQPLLWLLVFGTVIAHARAIPTGGLPYLDFLAPGILAQSALFVSIFYGIAVIWERDLGVLNKFLVSPAPRAALVLGKALSAGVRTLAQAVIVYLAAAALGVHLRFAPLALAGVVLTLVLGAAVFATFSLVIACLVRTRERFLGIGQVLTMPLFFASNAIYPVAIMPPALRWLAHANPLTYQVDILRTLMLAGGRSTLGLPLDFAVLIGALVLLVAIAARLYPRAVL</sequence>
<dbReference type="Proteomes" id="UP000198765">
    <property type="component" value="Chromosome I"/>
</dbReference>
<dbReference type="RefSeq" id="WP_091192782.1">
    <property type="nucleotide sequence ID" value="NZ_LT594324.1"/>
</dbReference>
<dbReference type="Pfam" id="PF01061">
    <property type="entry name" value="ABC2_membrane"/>
    <property type="match status" value="1"/>
</dbReference>
<dbReference type="AlphaFoldDB" id="A0A1A8ZGI5"/>
<dbReference type="PROSITE" id="PS51012">
    <property type="entry name" value="ABC_TM2"/>
    <property type="match status" value="1"/>
</dbReference>
<keyword evidence="3 6" id="KW-1133">Transmembrane helix</keyword>
<evidence type="ECO:0000256" key="4">
    <source>
        <dbReference type="ARBA" id="ARBA00023136"/>
    </source>
</evidence>
<keyword evidence="5" id="KW-0046">Antibiotic resistance</keyword>
<evidence type="ECO:0000256" key="7">
    <source>
        <dbReference type="SAM" id="MobiDB-lite"/>
    </source>
</evidence>
<comment type="subcellular location">
    <subcellularLocation>
        <location evidence="6">Cell membrane</location>
        <topology evidence="6">Multi-pass membrane protein</topology>
    </subcellularLocation>
    <subcellularLocation>
        <location evidence="1">Membrane</location>
        <topology evidence="1">Multi-pass membrane protein</topology>
    </subcellularLocation>
</comment>
<feature type="transmembrane region" description="Helical" evidence="6">
    <location>
        <begin position="261"/>
        <end position="279"/>
    </location>
</feature>
<keyword evidence="6" id="KW-0813">Transport</keyword>
<evidence type="ECO:0000313" key="9">
    <source>
        <dbReference type="EMBL" id="SBT42979.1"/>
    </source>
</evidence>
<feature type="transmembrane region" description="Helical" evidence="6">
    <location>
        <begin position="205"/>
        <end position="227"/>
    </location>
</feature>
<dbReference type="OrthoDB" id="9778589at2"/>
<feature type="transmembrane region" description="Helical" evidence="6">
    <location>
        <begin position="166"/>
        <end position="193"/>
    </location>
</feature>
<evidence type="ECO:0000259" key="8">
    <source>
        <dbReference type="PROSITE" id="PS51012"/>
    </source>
</evidence>
<dbReference type="PATRIC" id="fig|299146.4.peg.1712"/>
<feature type="transmembrane region" description="Helical" evidence="6">
    <location>
        <begin position="54"/>
        <end position="76"/>
    </location>
</feature>
<feature type="transmembrane region" description="Helical" evidence="6">
    <location>
        <begin position="132"/>
        <end position="154"/>
    </location>
</feature>
<evidence type="ECO:0000256" key="3">
    <source>
        <dbReference type="ARBA" id="ARBA00022989"/>
    </source>
</evidence>
<keyword evidence="6" id="KW-1003">Cell membrane</keyword>
<comment type="similarity">
    <text evidence="6">Belongs to the ABC-2 integral membrane protein family.</text>
</comment>
<keyword evidence="2 6" id="KW-0812">Transmembrane</keyword>
<dbReference type="GO" id="GO:0046677">
    <property type="term" value="P:response to antibiotic"/>
    <property type="evidence" value="ECO:0007669"/>
    <property type="project" value="UniProtKB-KW"/>
</dbReference>
<evidence type="ECO:0000313" key="10">
    <source>
        <dbReference type="Proteomes" id="UP000198765"/>
    </source>
</evidence>
<dbReference type="InterPro" id="IPR000412">
    <property type="entry name" value="ABC_2_transport"/>
</dbReference>
<organism evidence="9 10">
    <name type="scientific">Micromonospora narathiwatensis</name>
    <dbReference type="NCBI Taxonomy" id="299146"/>
    <lineage>
        <taxon>Bacteria</taxon>
        <taxon>Bacillati</taxon>
        <taxon>Actinomycetota</taxon>
        <taxon>Actinomycetes</taxon>
        <taxon>Micromonosporales</taxon>
        <taxon>Micromonosporaceae</taxon>
        <taxon>Micromonospora</taxon>
    </lineage>
</organism>
<dbReference type="GO" id="GO:0140359">
    <property type="term" value="F:ABC-type transporter activity"/>
    <property type="evidence" value="ECO:0007669"/>
    <property type="project" value="InterPro"/>
</dbReference>
<feature type="transmembrane region" description="Helical" evidence="6">
    <location>
        <begin position="88"/>
        <end position="111"/>
    </location>
</feature>
<evidence type="ECO:0000256" key="5">
    <source>
        <dbReference type="ARBA" id="ARBA00023251"/>
    </source>
</evidence>
<evidence type="ECO:0000256" key="6">
    <source>
        <dbReference type="RuleBase" id="RU361157"/>
    </source>
</evidence>
<dbReference type="PANTHER" id="PTHR43229">
    <property type="entry name" value="NODULATION PROTEIN J"/>
    <property type="match status" value="1"/>
</dbReference>
<proteinExistence type="inferred from homology"/>
<dbReference type="EMBL" id="LT594324">
    <property type="protein sequence ID" value="SBT42979.1"/>
    <property type="molecule type" value="Genomic_DNA"/>
</dbReference>
<dbReference type="InterPro" id="IPR013525">
    <property type="entry name" value="ABC2_TM"/>
</dbReference>
<protein>
    <recommendedName>
        <fullName evidence="6">Transport permease protein</fullName>
    </recommendedName>
</protein>
<feature type="domain" description="ABC transmembrane type-2" evidence="8">
    <location>
        <begin position="52"/>
        <end position="282"/>
    </location>
</feature>
<dbReference type="InterPro" id="IPR047817">
    <property type="entry name" value="ABC2_TM_bact-type"/>
</dbReference>
<name>A0A1A8ZGI5_9ACTN</name>
<evidence type="ECO:0000256" key="2">
    <source>
        <dbReference type="ARBA" id="ARBA00022692"/>
    </source>
</evidence>
<dbReference type="GO" id="GO:0043190">
    <property type="term" value="C:ATP-binding cassette (ABC) transporter complex"/>
    <property type="evidence" value="ECO:0007669"/>
    <property type="project" value="InterPro"/>
</dbReference>
<dbReference type="PANTHER" id="PTHR43229:SF2">
    <property type="entry name" value="NODULATION PROTEIN J"/>
    <property type="match status" value="1"/>
</dbReference>
<dbReference type="InterPro" id="IPR051784">
    <property type="entry name" value="Nod_factor_ABC_transporter"/>
</dbReference>
<dbReference type="PRINTS" id="PR00164">
    <property type="entry name" value="ABC2TRNSPORT"/>
</dbReference>